<gene>
    <name evidence="5" type="ORF">THTE_1782</name>
</gene>
<keyword evidence="1" id="KW-0676">Redox-active center</keyword>
<proteinExistence type="predicted"/>
<dbReference type="SUPFAM" id="SSF52833">
    <property type="entry name" value="Thioredoxin-like"/>
    <property type="match status" value="1"/>
</dbReference>
<feature type="signal peptide" evidence="3">
    <location>
        <begin position="1"/>
        <end position="25"/>
    </location>
</feature>
<dbReference type="Gene3D" id="3.40.30.10">
    <property type="entry name" value="Glutaredoxin"/>
    <property type="match status" value="1"/>
</dbReference>
<protein>
    <submittedName>
        <fullName evidence="5">Putative thioredoxin</fullName>
    </submittedName>
</protein>
<dbReference type="EMBL" id="CP018477">
    <property type="protein sequence ID" value="ASV74384.1"/>
    <property type="molecule type" value="Genomic_DNA"/>
</dbReference>
<keyword evidence="3" id="KW-0732">Signal</keyword>
<dbReference type="PANTHER" id="PTHR42852:SF13">
    <property type="entry name" value="PROTEIN DIPZ"/>
    <property type="match status" value="1"/>
</dbReference>
<feature type="domain" description="Thioredoxin" evidence="4">
    <location>
        <begin position="477"/>
        <end position="636"/>
    </location>
</feature>
<feature type="coiled-coil region" evidence="2">
    <location>
        <begin position="307"/>
        <end position="344"/>
    </location>
</feature>
<dbReference type="GO" id="GO:0006950">
    <property type="term" value="P:response to stress"/>
    <property type="evidence" value="ECO:0007669"/>
    <property type="project" value="UniProtKB-ARBA"/>
</dbReference>
<dbReference type="Gene3D" id="1.25.40.10">
    <property type="entry name" value="Tetratricopeptide repeat domain"/>
    <property type="match status" value="1"/>
</dbReference>
<dbReference type="PROSITE" id="PS51352">
    <property type="entry name" value="THIOREDOXIN_2"/>
    <property type="match status" value="1"/>
</dbReference>
<keyword evidence="6" id="KW-1185">Reference proteome</keyword>
<dbReference type="AlphaFoldDB" id="A0A286REI2"/>
<evidence type="ECO:0000313" key="6">
    <source>
        <dbReference type="Proteomes" id="UP000215086"/>
    </source>
</evidence>
<dbReference type="PROSITE" id="PS00194">
    <property type="entry name" value="THIOREDOXIN_1"/>
    <property type="match status" value="1"/>
</dbReference>
<sequence length="636" mass="69693">MTLRQRPLMLSSLTLALMGVLSGSARLESAPPTVEQTLQLKPIQPGVEIDTPTKEEMAQCTVAAEKIGKDVGWVVKDGRGYVLRRFLDTNGDNRVDTWCYFHNGLEVYRDIDSNGDGKVDQHRWLTTAGTRWAIDSNQDGVIDRWQQLSPEELAEEAVRSLVTNNPGRFQSLLLTSSELAGLGLSAETESEIKKLLAQAGAQFAAAATKASSLGAVKWVQFSGHRPGVVPASADGPKTDLVVYENALAFAETDKGTVQFLLGTVIQVGSTWKLVTAPQLIEDQAVLASAANLFFRPPAVVPSQSEATAGVTEEMQKLLDELEKLEAAAKEAQTLEQQAALNAKRADILEALEAQSERPEDKAMWIRQLADFVSASVQAGTYPQGAERLAALYARLSKDLARRELAAYVRFRQLTAEYSLALQAPGASYDALQKKWAENLQEFLKQYPDAPDAASALMQLAIGREYLDDVEGAKSLYQEVVKRFPNAPEAPKAQGALRRLSSEGQVLEFRGKDPQGGTVDLAAYRGKVVLLHYWASWCEPCKTDMAILKDLITRYGGKLAIVGVNVDTRLEDMQAYLAEARLSWPQIYEPGGLESRPAVELGVVTLPLMILLDDQGRVVNRNVTAAELERELKRVIK</sequence>
<dbReference type="KEGG" id="ttf:THTE_1782"/>
<evidence type="ECO:0000256" key="2">
    <source>
        <dbReference type="SAM" id="Coils"/>
    </source>
</evidence>
<dbReference type="Proteomes" id="UP000215086">
    <property type="component" value="Chromosome"/>
</dbReference>
<feature type="chain" id="PRO_5012673833" evidence="3">
    <location>
        <begin position="26"/>
        <end position="636"/>
    </location>
</feature>
<keyword evidence="2" id="KW-0175">Coiled coil</keyword>
<dbReference type="InterPro" id="IPR017937">
    <property type="entry name" value="Thioredoxin_CS"/>
</dbReference>
<name>A0A286REI2_9BACT</name>
<organism evidence="5 6">
    <name type="scientific">Thermogutta terrifontis</name>
    <dbReference type="NCBI Taxonomy" id="1331910"/>
    <lineage>
        <taxon>Bacteria</taxon>
        <taxon>Pseudomonadati</taxon>
        <taxon>Planctomycetota</taxon>
        <taxon>Planctomycetia</taxon>
        <taxon>Pirellulales</taxon>
        <taxon>Thermoguttaceae</taxon>
        <taxon>Thermogutta</taxon>
    </lineage>
</organism>
<dbReference type="OrthoDB" id="252709at2"/>
<dbReference type="InterPro" id="IPR000866">
    <property type="entry name" value="AhpC/TSA"/>
</dbReference>
<reference evidence="5 6" key="1">
    <citation type="journal article" name="Front. Microbiol.">
        <title>Sugar Metabolism of the First Thermophilic Planctomycete Thermogutta terrifontis: Comparative Genomic and Transcriptomic Approaches.</title>
        <authorList>
            <person name="Elcheninov A.G."/>
            <person name="Menzel P."/>
            <person name="Gudbergsdottir S.R."/>
            <person name="Slesarev A.I."/>
            <person name="Kadnikov V.V."/>
            <person name="Krogh A."/>
            <person name="Bonch-Osmolovskaya E.A."/>
            <person name="Peng X."/>
            <person name="Kublanov I.V."/>
        </authorList>
    </citation>
    <scope>NUCLEOTIDE SEQUENCE [LARGE SCALE GENOMIC DNA]</scope>
    <source>
        <strain evidence="5 6">R1</strain>
    </source>
</reference>
<evidence type="ECO:0000256" key="1">
    <source>
        <dbReference type="ARBA" id="ARBA00023284"/>
    </source>
</evidence>
<dbReference type="InterPro" id="IPR011990">
    <property type="entry name" value="TPR-like_helical_dom_sf"/>
</dbReference>
<dbReference type="CDD" id="cd02966">
    <property type="entry name" value="TlpA_like_family"/>
    <property type="match status" value="1"/>
</dbReference>
<evidence type="ECO:0000256" key="3">
    <source>
        <dbReference type="SAM" id="SignalP"/>
    </source>
</evidence>
<dbReference type="RefSeq" id="WP_095414724.1">
    <property type="nucleotide sequence ID" value="NZ_CP018477.1"/>
</dbReference>
<dbReference type="PANTHER" id="PTHR42852">
    <property type="entry name" value="THIOL:DISULFIDE INTERCHANGE PROTEIN DSBE"/>
    <property type="match status" value="1"/>
</dbReference>
<evidence type="ECO:0000313" key="5">
    <source>
        <dbReference type="EMBL" id="ASV74384.1"/>
    </source>
</evidence>
<dbReference type="InterPro" id="IPR036249">
    <property type="entry name" value="Thioredoxin-like_sf"/>
</dbReference>
<dbReference type="Pfam" id="PF00578">
    <property type="entry name" value="AhpC-TSA"/>
    <property type="match status" value="1"/>
</dbReference>
<accession>A0A286REI2</accession>
<evidence type="ECO:0000259" key="4">
    <source>
        <dbReference type="PROSITE" id="PS51352"/>
    </source>
</evidence>
<dbReference type="InterPro" id="IPR050553">
    <property type="entry name" value="Thioredoxin_ResA/DsbE_sf"/>
</dbReference>
<dbReference type="InterPro" id="IPR013766">
    <property type="entry name" value="Thioredoxin_domain"/>
</dbReference>